<proteinExistence type="predicted"/>
<organism evidence="2 3">
    <name type="scientific">Evansella tamaricis</name>
    <dbReference type="NCBI Taxonomy" id="2069301"/>
    <lineage>
        <taxon>Bacteria</taxon>
        <taxon>Bacillati</taxon>
        <taxon>Bacillota</taxon>
        <taxon>Bacilli</taxon>
        <taxon>Bacillales</taxon>
        <taxon>Bacillaceae</taxon>
        <taxon>Evansella</taxon>
    </lineage>
</organism>
<name>A0ABS6JAL9_9BACI</name>
<evidence type="ECO:0000313" key="2">
    <source>
        <dbReference type="EMBL" id="MBU9710719.1"/>
    </source>
</evidence>
<gene>
    <name evidence="2" type="ORF">KS419_03040</name>
</gene>
<feature type="transmembrane region" description="Helical" evidence="1">
    <location>
        <begin position="16"/>
        <end position="36"/>
    </location>
</feature>
<evidence type="ECO:0000313" key="3">
    <source>
        <dbReference type="Proteomes" id="UP000784880"/>
    </source>
</evidence>
<dbReference type="RefSeq" id="WP_217064615.1">
    <property type="nucleotide sequence ID" value="NZ_JAHQCS010000045.1"/>
</dbReference>
<dbReference type="Proteomes" id="UP000784880">
    <property type="component" value="Unassembled WGS sequence"/>
</dbReference>
<keyword evidence="1" id="KW-0472">Membrane</keyword>
<sequence length="181" mass="21373">MYLQDSRYEETNSDSFIAVVYLVTSFIITYGAVTFWNTYIWHIPFNAVDYLVKPFLLLPLAVGILAIIFNWTSLLYRELESFLYISVGSWIFYHFNQQIPFTVIDEAQHRIGKVNYHFLEDMCLENGERISLKNRKIVSHQQPFYVCEKTGRSVSPSFMMQRRIYNFIAQKKEVVLIRGPT</sequence>
<comment type="caution">
    <text evidence="2">The sequence shown here is derived from an EMBL/GenBank/DDBJ whole genome shotgun (WGS) entry which is preliminary data.</text>
</comment>
<evidence type="ECO:0000256" key="1">
    <source>
        <dbReference type="SAM" id="Phobius"/>
    </source>
</evidence>
<dbReference type="EMBL" id="JAHQCS010000045">
    <property type="protein sequence ID" value="MBU9710719.1"/>
    <property type="molecule type" value="Genomic_DNA"/>
</dbReference>
<reference evidence="2 3" key="1">
    <citation type="submission" date="2021-06" db="EMBL/GenBank/DDBJ databases">
        <title>Bacillus sp. RD4P76, an endophyte from a halophyte.</title>
        <authorList>
            <person name="Sun J.-Q."/>
        </authorList>
    </citation>
    <scope>NUCLEOTIDE SEQUENCE [LARGE SCALE GENOMIC DNA]</scope>
    <source>
        <strain evidence="2 3">CGMCC 1.15917</strain>
    </source>
</reference>
<accession>A0ABS6JAL9</accession>
<protein>
    <recommendedName>
        <fullName evidence="4">Photosystem I assembly protein Ycf4</fullName>
    </recommendedName>
</protein>
<keyword evidence="1" id="KW-1133">Transmembrane helix</keyword>
<keyword evidence="1" id="KW-0812">Transmembrane</keyword>
<feature type="transmembrane region" description="Helical" evidence="1">
    <location>
        <begin position="56"/>
        <end position="76"/>
    </location>
</feature>
<keyword evidence="3" id="KW-1185">Reference proteome</keyword>
<evidence type="ECO:0008006" key="4">
    <source>
        <dbReference type="Google" id="ProtNLM"/>
    </source>
</evidence>